<keyword evidence="3" id="KW-1185">Reference proteome</keyword>
<sequence length="303" mass="34208">MKPEGAAKIKNEIINTIGKYYVGGKEVIEIMLENLISGGHILLEGYQGLGKTTIAKLFSQAIGVEFKRIQMVSDLLPSDIIGTSIWDPEKKEFKIREGPIFSNIVLIDEFNRAPPRTQSALLEAMQEKQVTIDLNTIKLPDPFLVIATQVPYDTGGIFPLTITQIDRFSSKIVISLPSRDEEIEILRRVDILDTPSIKPIINKDLIFDMRESIKNVKISDEILGYILDIINEVRKFGNLSVRSSLWVLKLSRVNAFLDGRDYVIPDDVKKVSYHVLRHRISSESANPDNIIENALRNVKVPKI</sequence>
<evidence type="ECO:0000313" key="2">
    <source>
        <dbReference type="EMBL" id="AFZ70659.1"/>
    </source>
</evidence>
<dbReference type="GO" id="GO:0016887">
    <property type="term" value="F:ATP hydrolysis activity"/>
    <property type="evidence" value="ECO:0007669"/>
    <property type="project" value="InterPro"/>
</dbReference>
<dbReference type="InterPro" id="IPR027417">
    <property type="entry name" value="P-loop_NTPase"/>
</dbReference>
<reference evidence="3" key="1">
    <citation type="submission" date="2012-03" db="EMBL/GenBank/DDBJ databases">
        <title>Complete genome of Caldisphaera lagunensis DSM 15908.</title>
        <authorList>
            <person name="Lucas S."/>
            <person name="Copeland A."/>
            <person name="Lapidus A."/>
            <person name="Glavina del Rio T."/>
            <person name="Dalin E."/>
            <person name="Tice H."/>
            <person name="Bruce D."/>
            <person name="Goodwin L."/>
            <person name="Pitluck S."/>
            <person name="Peters L."/>
            <person name="Mikhailova N."/>
            <person name="Teshima H."/>
            <person name="Kyrpides N."/>
            <person name="Mavromatis K."/>
            <person name="Ivanova N."/>
            <person name="Brettin T."/>
            <person name="Detter J.C."/>
            <person name="Han C."/>
            <person name="Larimer F."/>
            <person name="Land M."/>
            <person name="Hauser L."/>
            <person name="Markowitz V."/>
            <person name="Cheng J.-F."/>
            <person name="Hugenholtz P."/>
            <person name="Woyke T."/>
            <person name="Wu D."/>
            <person name="Spring S."/>
            <person name="Schroeder M."/>
            <person name="Brambilla E."/>
            <person name="Klenk H.-P."/>
            <person name="Eisen J.A."/>
        </authorList>
    </citation>
    <scope>NUCLEOTIDE SEQUENCE [LARGE SCALE GENOMIC DNA]</scope>
    <source>
        <strain evidence="3">DSM 15908 / JCM 11604 / IC-154</strain>
    </source>
</reference>
<dbReference type="InParanoid" id="L0AB67"/>
<protein>
    <submittedName>
        <fullName evidence="2">MoxR-like ATPase</fullName>
    </submittedName>
</protein>
<dbReference type="Gene3D" id="3.40.50.300">
    <property type="entry name" value="P-loop containing nucleotide triphosphate hydrolases"/>
    <property type="match status" value="1"/>
</dbReference>
<dbReference type="Gene3D" id="1.10.8.80">
    <property type="entry name" value="Magnesium chelatase subunit I, C-Terminal domain"/>
    <property type="match status" value="1"/>
</dbReference>
<dbReference type="InterPro" id="IPR011703">
    <property type="entry name" value="ATPase_AAA-3"/>
</dbReference>
<dbReference type="GO" id="GO:0005524">
    <property type="term" value="F:ATP binding"/>
    <property type="evidence" value="ECO:0007669"/>
    <property type="project" value="InterPro"/>
</dbReference>
<dbReference type="OrthoDB" id="24581at2157"/>
<dbReference type="SMART" id="SM00382">
    <property type="entry name" value="AAA"/>
    <property type="match status" value="1"/>
</dbReference>
<dbReference type="eggNOG" id="arCOG00434">
    <property type="taxonomic scope" value="Archaea"/>
</dbReference>
<feature type="domain" description="AAA+ ATPase" evidence="1">
    <location>
        <begin position="37"/>
        <end position="178"/>
    </location>
</feature>
<dbReference type="InterPro" id="IPR003593">
    <property type="entry name" value="AAA+_ATPase"/>
</dbReference>
<dbReference type="STRING" id="1056495.Calag_0928"/>
<dbReference type="Proteomes" id="UP000010469">
    <property type="component" value="Chromosome"/>
</dbReference>
<dbReference type="Pfam" id="PF07726">
    <property type="entry name" value="AAA_3"/>
    <property type="match status" value="1"/>
</dbReference>
<dbReference type="EMBL" id="CP003378">
    <property type="protein sequence ID" value="AFZ70659.1"/>
    <property type="molecule type" value="Genomic_DNA"/>
</dbReference>
<name>L0AB67_CALLD</name>
<accession>L0AB67</accession>
<proteinExistence type="predicted"/>
<dbReference type="HOGENOM" id="CLU_034716_2_1_2"/>
<dbReference type="KEGG" id="clg:Calag_0928"/>
<dbReference type="InterPro" id="IPR050764">
    <property type="entry name" value="CbbQ/NirQ/NorQ/GpvN"/>
</dbReference>
<organism evidence="2 3">
    <name type="scientific">Caldisphaera lagunensis (strain DSM 15908 / JCM 11604 / ANMR 0165 / IC-154)</name>
    <dbReference type="NCBI Taxonomy" id="1056495"/>
    <lineage>
        <taxon>Archaea</taxon>
        <taxon>Thermoproteota</taxon>
        <taxon>Thermoprotei</taxon>
        <taxon>Acidilobales</taxon>
        <taxon>Caldisphaeraceae</taxon>
        <taxon>Caldisphaera</taxon>
    </lineage>
</organism>
<dbReference type="PANTHER" id="PTHR42759:SF1">
    <property type="entry name" value="MAGNESIUM-CHELATASE SUBUNIT CHLD"/>
    <property type="match status" value="1"/>
</dbReference>
<dbReference type="PANTHER" id="PTHR42759">
    <property type="entry name" value="MOXR FAMILY PROTEIN"/>
    <property type="match status" value="1"/>
</dbReference>
<dbReference type="InterPro" id="IPR041628">
    <property type="entry name" value="ChlI/MoxR_AAA_lid"/>
</dbReference>
<gene>
    <name evidence="2" type="ordered locus">Calag_0928</name>
</gene>
<evidence type="ECO:0000259" key="1">
    <source>
        <dbReference type="SMART" id="SM00382"/>
    </source>
</evidence>
<evidence type="ECO:0000313" key="3">
    <source>
        <dbReference type="Proteomes" id="UP000010469"/>
    </source>
</evidence>
<dbReference type="PIRSF" id="PIRSF002849">
    <property type="entry name" value="AAA_ATPase_chaperone_MoxR_prd"/>
    <property type="match status" value="1"/>
</dbReference>
<dbReference type="CDD" id="cd00009">
    <property type="entry name" value="AAA"/>
    <property type="match status" value="1"/>
</dbReference>
<dbReference type="AlphaFoldDB" id="L0AB67"/>
<dbReference type="RefSeq" id="WP_015232556.1">
    <property type="nucleotide sequence ID" value="NC_019791.1"/>
</dbReference>
<dbReference type="SUPFAM" id="SSF52540">
    <property type="entry name" value="P-loop containing nucleoside triphosphate hydrolases"/>
    <property type="match status" value="1"/>
</dbReference>
<dbReference type="GeneID" id="14212188"/>
<dbReference type="Pfam" id="PF17863">
    <property type="entry name" value="AAA_lid_2"/>
    <property type="match status" value="1"/>
</dbReference>